<evidence type="ECO:0000256" key="1">
    <source>
        <dbReference type="SAM" id="SignalP"/>
    </source>
</evidence>
<dbReference type="KEGG" id="spir:CWM47_18005"/>
<reference evidence="2 3" key="1">
    <citation type="submission" date="2017-11" db="EMBL/GenBank/DDBJ databases">
        <title>Taxonomic description and genome sequences of Spirosoma HA7 sp. nov., isolated from pollen microhabitat of Corylus avellana.</title>
        <authorList>
            <person name="Ambika Manirajan B."/>
            <person name="Suarez C."/>
            <person name="Ratering S."/>
            <person name="Geissler-Plaum R."/>
            <person name="Cardinale M."/>
            <person name="Sylvia S."/>
        </authorList>
    </citation>
    <scope>NUCLEOTIDE SEQUENCE [LARGE SCALE GENOMIC DNA]</scope>
    <source>
        <strain evidence="2 3">HA7</strain>
    </source>
</reference>
<keyword evidence="3" id="KW-1185">Reference proteome</keyword>
<gene>
    <name evidence="2" type="ORF">CWM47_18005</name>
</gene>
<dbReference type="OrthoDB" id="843771at2"/>
<dbReference type="InterPro" id="IPR011990">
    <property type="entry name" value="TPR-like_helical_dom_sf"/>
</dbReference>
<dbReference type="Gene3D" id="1.25.40.390">
    <property type="match status" value="1"/>
</dbReference>
<feature type="chain" id="PRO_5014616590" evidence="1">
    <location>
        <begin position="25"/>
        <end position="529"/>
    </location>
</feature>
<dbReference type="SUPFAM" id="SSF48452">
    <property type="entry name" value="TPR-like"/>
    <property type="match status" value="1"/>
</dbReference>
<dbReference type="InterPro" id="IPR041662">
    <property type="entry name" value="SusD-like_2"/>
</dbReference>
<feature type="signal peptide" evidence="1">
    <location>
        <begin position="1"/>
        <end position="24"/>
    </location>
</feature>
<dbReference type="Proteomes" id="UP000232883">
    <property type="component" value="Chromosome"/>
</dbReference>
<keyword evidence="2" id="KW-0449">Lipoprotein</keyword>
<dbReference type="RefSeq" id="WP_100989623.1">
    <property type="nucleotide sequence ID" value="NZ_CP025096.1"/>
</dbReference>
<accession>A0A2K8Z0Z4</accession>
<evidence type="ECO:0000313" key="3">
    <source>
        <dbReference type="Proteomes" id="UP000232883"/>
    </source>
</evidence>
<dbReference type="AlphaFoldDB" id="A0A2K8Z0Z4"/>
<evidence type="ECO:0000313" key="2">
    <source>
        <dbReference type="EMBL" id="AUD03556.1"/>
    </source>
</evidence>
<keyword evidence="1" id="KW-0732">Signal</keyword>
<name>A0A2K8Z0Z4_9BACT</name>
<dbReference type="Pfam" id="PF12771">
    <property type="entry name" value="SusD-like_2"/>
    <property type="match status" value="1"/>
</dbReference>
<proteinExistence type="predicted"/>
<sequence>MKKKSIYIASLLLALMAGCTKDFDQINTDPTKASAANWDPNYFLPNVQNSYINLGYGSMLYQAPAMQVLASTFTYYGNGDKYINTQNSTSYQGTLFNTTYGIGTVLVELQSLAQGKDQYANLSNIGRIMQVMNIGRGTDVYGDLPYSEAFQVKTTGNASPKYDTQQSIYTSLLTELDAAVTALDAAKAKPSGDLFYAGDIAKWKKFGYSLMLRTAMRLTKVDPATAQKYAEKAAAGGVFASNDDNALEIADANNATSGIYSVYQVADDFRELRFSKTFIDALKTTGDPRLSAIAEVPQTGLANNKLQTLVGNNAAAAQVGLPNGYDLNGGATDVRKSAGYPGPTGTGDDVAPLGNYSRPRISVYLKKAGTLMVLTYAETELLLAEAKVRGWNVPGTAAGHYQNGVIAAITSLAQLDASAAVSTEAATAFAAAHPLDVTSTEASLKAINTQYWLETGSTFNFIETWLNWRRSGYPQLTPVNYPGNVTNGQIPRRMIYLSTESLTNPTNYKDAVSRLTGGDLLTSRVWWDK</sequence>
<organism evidence="2 3">
    <name type="scientific">Spirosoma pollinicola</name>
    <dbReference type="NCBI Taxonomy" id="2057025"/>
    <lineage>
        <taxon>Bacteria</taxon>
        <taxon>Pseudomonadati</taxon>
        <taxon>Bacteroidota</taxon>
        <taxon>Cytophagia</taxon>
        <taxon>Cytophagales</taxon>
        <taxon>Cytophagaceae</taxon>
        <taxon>Spirosoma</taxon>
    </lineage>
</organism>
<protein>
    <submittedName>
        <fullName evidence="2">SusD/RagB family nutrient-binding outer membrane lipoprotein</fullName>
    </submittedName>
</protein>
<dbReference type="PROSITE" id="PS51257">
    <property type="entry name" value="PROKAR_LIPOPROTEIN"/>
    <property type="match status" value="1"/>
</dbReference>
<dbReference type="EMBL" id="CP025096">
    <property type="protein sequence ID" value="AUD03556.1"/>
    <property type="molecule type" value="Genomic_DNA"/>
</dbReference>